<proteinExistence type="predicted"/>
<keyword evidence="1 2" id="KW-0238">DNA-binding</keyword>
<dbReference type="Pfam" id="PF00440">
    <property type="entry name" value="TetR_N"/>
    <property type="match status" value="1"/>
</dbReference>
<gene>
    <name evidence="5" type="ORF">ACFQS1_38460</name>
</gene>
<dbReference type="PANTHER" id="PTHR43479:SF11">
    <property type="entry name" value="ACREF_ENVCD OPERON REPRESSOR-RELATED"/>
    <property type="match status" value="1"/>
</dbReference>
<dbReference type="InterPro" id="IPR023772">
    <property type="entry name" value="DNA-bd_HTH_TetR-type_CS"/>
</dbReference>
<organism evidence="5 6">
    <name type="scientific">Paractinoplanes rhizophilus</name>
    <dbReference type="NCBI Taxonomy" id="1416877"/>
    <lineage>
        <taxon>Bacteria</taxon>
        <taxon>Bacillati</taxon>
        <taxon>Actinomycetota</taxon>
        <taxon>Actinomycetes</taxon>
        <taxon>Micromonosporales</taxon>
        <taxon>Micromonosporaceae</taxon>
        <taxon>Paractinoplanes</taxon>
    </lineage>
</organism>
<keyword evidence="6" id="KW-1185">Reference proteome</keyword>
<dbReference type="InterPro" id="IPR050624">
    <property type="entry name" value="HTH-type_Tx_Regulator"/>
</dbReference>
<evidence type="ECO:0000256" key="1">
    <source>
        <dbReference type="ARBA" id="ARBA00023125"/>
    </source>
</evidence>
<name>A0ABW2I4Q7_9ACTN</name>
<sequence length="225" mass="25220">MANPTTPDAPAEASESRARPRGRMRAAQREFTRTRLIDAAIEIFAERGYAKATVDEIADRAGATRATFYLHFKSKSDLISELMERGKDHFHDVYADLSPIAHSPTIASIRGWLALAMREWNTIAPYARPVQEAASIEPEILALRVAQQSTEVAELADALRNGTPTLSARDAEVYASVLLAPLRYYFELFLRGQQFDERRVLDVMATTWMAAIGKVAEEPKRRRKA</sequence>
<feature type="region of interest" description="Disordered" evidence="3">
    <location>
        <begin position="1"/>
        <end position="27"/>
    </location>
</feature>
<evidence type="ECO:0000256" key="2">
    <source>
        <dbReference type="PROSITE-ProRule" id="PRU00335"/>
    </source>
</evidence>
<protein>
    <submittedName>
        <fullName evidence="5">TetR/AcrR family transcriptional regulator</fullName>
    </submittedName>
</protein>
<dbReference type="SUPFAM" id="SSF46689">
    <property type="entry name" value="Homeodomain-like"/>
    <property type="match status" value="1"/>
</dbReference>
<evidence type="ECO:0000313" key="6">
    <source>
        <dbReference type="Proteomes" id="UP001596548"/>
    </source>
</evidence>
<dbReference type="Proteomes" id="UP001596548">
    <property type="component" value="Unassembled WGS sequence"/>
</dbReference>
<dbReference type="InterPro" id="IPR009057">
    <property type="entry name" value="Homeodomain-like_sf"/>
</dbReference>
<reference evidence="6" key="1">
    <citation type="journal article" date="2019" name="Int. J. Syst. Evol. Microbiol.">
        <title>The Global Catalogue of Microorganisms (GCM) 10K type strain sequencing project: providing services to taxonomists for standard genome sequencing and annotation.</title>
        <authorList>
            <consortium name="The Broad Institute Genomics Platform"/>
            <consortium name="The Broad Institute Genome Sequencing Center for Infectious Disease"/>
            <person name="Wu L."/>
            <person name="Ma J."/>
        </authorList>
    </citation>
    <scope>NUCLEOTIDE SEQUENCE [LARGE SCALE GENOMIC DNA]</scope>
    <source>
        <strain evidence="6">XZYJT-10</strain>
    </source>
</reference>
<feature type="DNA-binding region" description="H-T-H motif" evidence="2">
    <location>
        <begin position="53"/>
        <end position="72"/>
    </location>
</feature>
<dbReference type="PROSITE" id="PS50977">
    <property type="entry name" value="HTH_TETR_2"/>
    <property type="match status" value="1"/>
</dbReference>
<evidence type="ECO:0000313" key="5">
    <source>
        <dbReference type="EMBL" id="MFC7279875.1"/>
    </source>
</evidence>
<dbReference type="EMBL" id="JBHTBJ010000064">
    <property type="protein sequence ID" value="MFC7279875.1"/>
    <property type="molecule type" value="Genomic_DNA"/>
</dbReference>
<dbReference type="InterPro" id="IPR001647">
    <property type="entry name" value="HTH_TetR"/>
</dbReference>
<comment type="caution">
    <text evidence="5">The sequence shown here is derived from an EMBL/GenBank/DDBJ whole genome shotgun (WGS) entry which is preliminary data.</text>
</comment>
<dbReference type="PROSITE" id="PS01081">
    <property type="entry name" value="HTH_TETR_1"/>
    <property type="match status" value="1"/>
</dbReference>
<dbReference type="RefSeq" id="WP_378977621.1">
    <property type="nucleotide sequence ID" value="NZ_JBHTBJ010000064.1"/>
</dbReference>
<dbReference type="Gene3D" id="1.10.357.10">
    <property type="entry name" value="Tetracycline Repressor, domain 2"/>
    <property type="match status" value="1"/>
</dbReference>
<dbReference type="PRINTS" id="PR00455">
    <property type="entry name" value="HTHTETR"/>
</dbReference>
<dbReference type="Gene3D" id="1.10.10.60">
    <property type="entry name" value="Homeodomain-like"/>
    <property type="match status" value="1"/>
</dbReference>
<feature type="domain" description="HTH tetR-type" evidence="4">
    <location>
        <begin position="30"/>
        <end position="90"/>
    </location>
</feature>
<dbReference type="PANTHER" id="PTHR43479">
    <property type="entry name" value="ACREF/ENVCD OPERON REPRESSOR-RELATED"/>
    <property type="match status" value="1"/>
</dbReference>
<evidence type="ECO:0000256" key="3">
    <source>
        <dbReference type="SAM" id="MobiDB-lite"/>
    </source>
</evidence>
<evidence type="ECO:0000259" key="4">
    <source>
        <dbReference type="PROSITE" id="PS50977"/>
    </source>
</evidence>
<accession>A0ABW2I4Q7</accession>